<evidence type="ECO:0000256" key="1">
    <source>
        <dbReference type="SAM" id="Phobius"/>
    </source>
</evidence>
<protein>
    <submittedName>
        <fullName evidence="2">Uncharacterized protein</fullName>
    </submittedName>
</protein>
<dbReference type="EMBL" id="KZ305058">
    <property type="protein sequence ID" value="PIA33551.1"/>
    <property type="molecule type" value="Genomic_DNA"/>
</dbReference>
<keyword evidence="1" id="KW-0472">Membrane</keyword>
<organism evidence="2 3">
    <name type="scientific">Aquilegia coerulea</name>
    <name type="common">Rocky mountain columbine</name>
    <dbReference type="NCBI Taxonomy" id="218851"/>
    <lineage>
        <taxon>Eukaryota</taxon>
        <taxon>Viridiplantae</taxon>
        <taxon>Streptophyta</taxon>
        <taxon>Embryophyta</taxon>
        <taxon>Tracheophyta</taxon>
        <taxon>Spermatophyta</taxon>
        <taxon>Magnoliopsida</taxon>
        <taxon>Ranunculales</taxon>
        <taxon>Ranunculaceae</taxon>
        <taxon>Thalictroideae</taxon>
        <taxon>Aquilegia</taxon>
    </lineage>
</organism>
<keyword evidence="3" id="KW-1185">Reference proteome</keyword>
<proteinExistence type="predicted"/>
<gene>
    <name evidence="2" type="ORF">AQUCO_04100173v1</name>
</gene>
<sequence length="133" mass="15707">MHGITSEVSTLVVFLCWDFHVLVSSTLVEQLLFFFFSLSIKRNLIKKKKKKFFQKQIVGLVEQKRHDTFFFSQIESFFLFPFWGHMLIFDSEIPMITLQGFKNFTHSFYKESTSISQAEEVSLLNACNIHHIM</sequence>
<evidence type="ECO:0000313" key="3">
    <source>
        <dbReference type="Proteomes" id="UP000230069"/>
    </source>
</evidence>
<name>A0A2G5CQG5_AQUCA</name>
<dbReference type="AlphaFoldDB" id="A0A2G5CQG5"/>
<accession>A0A2G5CQG5</accession>
<keyword evidence="1" id="KW-0812">Transmembrane</keyword>
<keyword evidence="1" id="KW-1133">Transmembrane helix</keyword>
<reference evidence="2 3" key="1">
    <citation type="submission" date="2017-09" db="EMBL/GenBank/DDBJ databases">
        <title>WGS assembly of Aquilegia coerulea Goldsmith.</title>
        <authorList>
            <person name="Hodges S."/>
            <person name="Kramer E."/>
            <person name="Nordborg M."/>
            <person name="Tomkins J."/>
            <person name="Borevitz J."/>
            <person name="Derieg N."/>
            <person name="Yan J."/>
            <person name="Mihaltcheva S."/>
            <person name="Hayes R.D."/>
            <person name="Rokhsar D."/>
        </authorList>
    </citation>
    <scope>NUCLEOTIDE SEQUENCE [LARGE SCALE GENOMIC DNA]</scope>
    <source>
        <strain evidence="3">cv. Goldsmith</strain>
    </source>
</reference>
<dbReference type="InParanoid" id="A0A2G5CQG5"/>
<evidence type="ECO:0000313" key="2">
    <source>
        <dbReference type="EMBL" id="PIA33551.1"/>
    </source>
</evidence>
<feature type="transmembrane region" description="Helical" evidence="1">
    <location>
        <begin position="19"/>
        <end position="40"/>
    </location>
</feature>
<dbReference type="Proteomes" id="UP000230069">
    <property type="component" value="Unassembled WGS sequence"/>
</dbReference>